<dbReference type="InterPro" id="IPR022694">
    <property type="entry name" value="3-OHacyl-CoA_DH"/>
</dbReference>
<dbReference type="SUPFAM" id="SSF48179">
    <property type="entry name" value="6-phosphogluconate dehydrogenase C-terminal domain-like"/>
    <property type="match status" value="1"/>
</dbReference>
<reference evidence="13 14" key="1">
    <citation type="journal article" date="2023" name="Microbiol. Spectr.">
        <title>Symbiosis of Carpenter Bees with Uncharacterized Lactic Acid Bacteria Showing NAD Auxotrophy.</title>
        <authorList>
            <person name="Kawasaki S."/>
            <person name="Ozawa K."/>
            <person name="Mori T."/>
            <person name="Yamamoto A."/>
            <person name="Ito M."/>
            <person name="Ohkuma M."/>
            <person name="Sakamoto M."/>
            <person name="Matsutani M."/>
        </authorList>
    </citation>
    <scope>NUCLEOTIDE SEQUENCE [LARGE SCALE GENOMIC DNA]</scope>
    <source>
        <strain evidence="13 14">Kim37-2</strain>
    </source>
</reference>
<evidence type="ECO:0000259" key="12">
    <source>
        <dbReference type="Pfam" id="PF02737"/>
    </source>
</evidence>
<dbReference type="Proteomes" id="UP001321766">
    <property type="component" value="Chromosome"/>
</dbReference>
<keyword evidence="8" id="KW-0520">NAD</keyword>
<dbReference type="InterPro" id="IPR008927">
    <property type="entry name" value="6-PGluconate_DH-like_C_sf"/>
</dbReference>
<evidence type="ECO:0000256" key="10">
    <source>
        <dbReference type="ARBA" id="ARBA00042709"/>
    </source>
</evidence>
<dbReference type="PANTHER" id="PTHR48075:SF1">
    <property type="entry name" value="LAMBDA-CRYSTALLIN HOMOLOG"/>
    <property type="match status" value="1"/>
</dbReference>
<dbReference type="PROSITE" id="PS00067">
    <property type="entry name" value="3HCDH"/>
    <property type="match status" value="1"/>
</dbReference>
<protein>
    <recommendedName>
        <fullName evidence="10">L-gulonate 3-dehydrogenase</fullName>
        <ecNumber evidence="9">1.1.1.45</ecNumber>
    </recommendedName>
    <alternativeName>
        <fullName evidence="10">L-gulonate 3-dehydrogenase</fullName>
    </alternativeName>
</protein>
<evidence type="ECO:0000313" key="14">
    <source>
        <dbReference type="Proteomes" id="UP001321766"/>
    </source>
</evidence>
<dbReference type="InterPro" id="IPR013328">
    <property type="entry name" value="6PGD_dom2"/>
</dbReference>
<gene>
    <name evidence="13" type="ORF">KIM372_17440</name>
</gene>
<dbReference type="EMBL" id="AP026798">
    <property type="protein sequence ID" value="BDR53837.1"/>
    <property type="molecule type" value="Genomic_DNA"/>
</dbReference>
<keyword evidence="14" id="KW-1185">Reference proteome</keyword>
<name>A0ABN6SF28_9BIFI</name>
<sequence>MNVDNIKRIGNIGAGTMGHATALQFAMNGYPVVLVDNDQKALDRGISLIEHDLDTFIEAGLVPADQRAAVLARIEATTDYEAFKDVDFVIESILEDLDLKHRVWAQVESIVSDEAILATNTSGLSPTTIAAGLKNPARFVVAHFYNPAQLMPLVEVVPGKQTSQETVEATVALMNKIGKHAVPLKVEAPGFVGNRIQAAVMRECFNIVDRGIASPEAVDDVVKYSLGRRWSILGPMASADLGGLDIFYAISSYLPADLDNSTGKSELLRKKVEAGELGAKSGQGFYSWQGSAGQDIIKSRDHQLLAALQRDAQEGSAQ</sequence>
<evidence type="ECO:0000259" key="11">
    <source>
        <dbReference type="Pfam" id="PF00725"/>
    </source>
</evidence>
<evidence type="ECO:0000256" key="4">
    <source>
        <dbReference type="ARBA" id="ARBA00011738"/>
    </source>
</evidence>
<dbReference type="PIRSF" id="PIRSF000105">
    <property type="entry name" value="HCDH"/>
    <property type="match status" value="1"/>
</dbReference>
<evidence type="ECO:0000256" key="9">
    <source>
        <dbReference type="ARBA" id="ARBA00038962"/>
    </source>
</evidence>
<organism evidence="13 14">
    <name type="scientific">Bombiscardovia nodaiensis</name>
    <dbReference type="NCBI Taxonomy" id="2932181"/>
    <lineage>
        <taxon>Bacteria</taxon>
        <taxon>Bacillati</taxon>
        <taxon>Actinomycetota</taxon>
        <taxon>Actinomycetes</taxon>
        <taxon>Bifidobacteriales</taxon>
        <taxon>Bifidobacteriaceae</taxon>
        <taxon>Bombiscardovia</taxon>
    </lineage>
</organism>
<dbReference type="PANTHER" id="PTHR48075">
    <property type="entry name" value="3-HYDROXYACYL-COA DEHYDROGENASE FAMILY PROTEIN"/>
    <property type="match status" value="1"/>
</dbReference>
<accession>A0ABN6SF28</accession>
<dbReference type="Gene3D" id="3.40.50.720">
    <property type="entry name" value="NAD(P)-binding Rossmann-like Domain"/>
    <property type="match status" value="1"/>
</dbReference>
<keyword evidence="5" id="KW-0963">Cytoplasm</keyword>
<comment type="subcellular location">
    <subcellularLocation>
        <location evidence="1">Cytoplasm</location>
    </subcellularLocation>
</comment>
<dbReference type="EC" id="1.1.1.45" evidence="9"/>
<keyword evidence="6" id="KW-0597">Phosphoprotein</keyword>
<dbReference type="SUPFAM" id="SSF51735">
    <property type="entry name" value="NAD(P)-binding Rossmann-fold domains"/>
    <property type="match status" value="1"/>
</dbReference>
<evidence type="ECO:0000256" key="5">
    <source>
        <dbReference type="ARBA" id="ARBA00022490"/>
    </source>
</evidence>
<dbReference type="InterPro" id="IPR006180">
    <property type="entry name" value="3-OHacyl-CoA_DH_CS"/>
</dbReference>
<feature type="domain" description="3-hydroxyacyl-CoA dehydrogenase NAD binding" evidence="12">
    <location>
        <begin position="9"/>
        <end position="185"/>
    </location>
</feature>
<evidence type="ECO:0000256" key="3">
    <source>
        <dbReference type="ARBA" id="ARBA00009463"/>
    </source>
</evidence>
<keyword evidence="7" id="KW-0560">Oxidoreductase</keyword>
<evidence type="ECO:0000313" key="13">
    <source>
        <dbReference type="EMBL" id="BDR53837.1"/>
    </source>
</evidence>
<dbReference type="Pfam" id="PF02737">
    <property type="entry name" value="3HCDH_N"/>
    <property type="match status" value="1"/>
</dbReference>
<comment type="pathway">
    <text evidence="2">Lipid metabolism; butanoate metabolism.</text>
</comment>
<dbReference type="InterPro" id="IPR036291">
    <property type="entry name" value="NAD(P)-bd_dom_sf"/>
</dbReference>
<dbReference type="InterPro" id="IPR006176">
    <property type="entry name" value="3-OHacyl-CoA_DH_NAD-bd"/>
</dbReference>
<evidence type="ECO:0000256" key="8">
    <source>
        <dbReference type="ARBA" id="ARBA00023027"/>
    </source>
</evidence>
<dbReference type="InterPro" id="IPR006108">
    <property type="entry name" value="3HC_DH_C"/>
</dbReference>
<evidence type="ECO:0000256" key="6">
    <source>
        <dbReference type="ARBA" id="ARBA00022553"/>
    </source>
</evidence>
<dbReference type="Gene3D" id="1.10.1040.10">
    <property type="entry name" value="N-(1-d-carboxylethyl)-l-norvaline Dehydrogenase, domain 2"/>
    <property type="match status" value="1"/>
</dbReference>
<evidence type="ECO:0000256" key="7">
    <source>
        <dbReference type="ARBA" id="ARBA00023002"/>
    </source>
</evidence>
<comment type="subunit">
    <text evidence="4">Homodimer.</text>
</comment>
<proteinExistence type="inferred from homology"/>
<dbReference type="Pfam" id="PF00725">
    <property type="entry name" value="3HCDH"/>
    <property type="match status" value="1"/>
</dbReference>
<comment type="similarity">
    <text evidence="3">Belongs to the 3-hydroxyacyl-CoA dehydrogenase family.</text>
</comment>
<evidence type="ECO:0000256" key="1">
    <source>
        <dbReference type="ARBA" id="ARBA00004496"/>
    </source>
</evidence>
<feature type="domain" description="3-hydroxyacyl-CoA dehydrogenase C-terminal" evidence="11">
    <location>
        <begin position="190"/>
        <end position="288"/>
    </location>
</feature>
<evidence type="ECO:0000256" key="2">
    <source>
        <dbReference type="ARBA" id="ARBA00005086"/>
    </source>
</evidence>